<gene>
    <name evidence="1" type="ORF">CSUB8521_0042</name>
</gene>
<reference evidence="1 2" key="1">
    <citation type="journal article" date="2014" name="Genome Biol. Evol.">
        <title>Comparative Genomics of the Campylobacter lari Group.</title>
        <authorList>
            <person name="Miller W.G."/>
            <person name="Yee E."/>
            <person name="Chapman M.H."/>
            <person name="Smith T.P."/>
            <person name="Bono J.L."/>
            <person name="Huynh S."/>
            <person name="Parker C.T."/>
            <person name="Vandamme P."/>
            <person name="Luong K."/>
            <person name="Korlach J."/>
        </authorList>
    </citation>
    <scope>NUCLEOTIDE SEQUENCE [LARGE SCALE GENOMIC DNA]</scope>
    <source>
        <strain evidence="1 2">LMG 24374</strain>
    </source>
</reference>
<sequence length="376" mass="44802">MNNLLILYNPYYQDNVIKEHLQILLDKGQVAFAKVKSKINDQNNSFEKDLDKIYTSTSKDSPLQLFLSDYANLFVARVTKVSKSLDDENLLPSYYKEKNFNIEHYFIIEDLRELVREDFTTVKNHYLSNFTTPNYKNNSYAIYGNSYVYPLIIKQKNEIDYFLDETKYYLNVYKSQEYLKIQDIFKKYIFGNELFHLLHPDSISNIICAEMEFDKNKQDPLYDFTSIIVKYSKTLEYEIYDFCKKIFLQLCQKDESIKNISYSVQQKSYILNDFFKHKPNIGTMKFLLINKQIQDLLEIKCKNFIIYELCKHINILQDIRNTAVHEKIPSLEQTKKLRNLILGMDTFSILKGILIQKQRLDDKQVLQHHNTCLLHQ</sequence>
<dbReference type="InterPro" id="IPR049682">
    <property type="entry name" value="HP0729-like"/>
</dbReference>
<dbReference type="AlphaFoldDB" id="A0A0A8H788"/>
<protein>
    <submittedName>
        <fullName evidence="1">Putative ATP-binding protein</fullName>
    </submittedName>
</protein>
<dbReference type="HOGENOM" id="CLU_066843_0_0_7"/>
<name>A0A0A8H788_9BACT</name>
<dbReference type="EMBL" id="CP007772">
    <property type="protein sequence ID" value="AJC89946.1"/>
    <property type="molecule type" value="Genomic_DNA"/>
</dbReference>
<proteinExistence type="predicted"/>
<dbReference type="RefSeq" id="WP_052242952.1">
    <property type="nucleotide sequence ID" value="NZ_CP007772.1"/>
</dbReference>
<accession>A0A0A8H788</accession>
<dbReference type="NCBIfam" id="NF041917">
    <property type="entry name" value="HP0729_fam"/>
    <property type="match status" value="1"/>
</dbReference>
<organism evidence="1 2">
    <name type="scientific">Campylobacter subantarcticus LMG 24374</name>
    <dbReference type="NCBI Taxonomy" id="1388751"/>
    <lineage>
        <taxon>Bacteria</taxon>
        <taxon>Pseudomonadati</taxon>
        <taxon>Campylobacterota</taxon>
        <taxon>Epsilonproteobacteria</taxon>
        <taxon>Campylobacterales</taxon>
        <taxon>Campylobacteraceae</taxon>
        <taxon>Campylobacter</taxon>
    </lineage>
</organism>
<dbReference type="KEGG" id="csm:CSUB8521_0042"/>
<keyword evidence="1" id="KW-0547">Nucleotide-binding</keyword>
<dbReference type="GO" id="GO:0005524">
    <property type="term" value="F:ATP binding"/>
    <property type="evidence" value="ECO:0007669"/>
    <property type="project" value="UniProtKB-KW"/>
</dbReference>
<dbReference type="OrthoDB" id="5329940at2"/>
<keyword evidence="1" id="KW-0067">ATP-binding</keyword>
<evidence type="ECO:0000313" key="2">
    <source>
        <dbReference type="Proteomes" id="UP000031135"/>
    </source>
</evidence>
<dbReference type="Proteomes" id="UP000031135">
    <property type="component" value="Chromosome"/>
</dbReference>
<evidence type="ECO:0000313" key="1">
    <source>
        <dbReference type="EMBL" id="AJC89946.1"/>
    </source>
</evidence>